<dbReference type="AlphaFoldDB" id="A0A9J6B3H9"/>
<feature type="non-terminal residue" evidence="2">
    <location>
        <position position="1"/>
    </location>
</feature>
<name>A0A9J6B3H9_SOLCO</name>
<evidence type="ECO:0000256" key="1">
    <source>
        <dbReference type="SAM" id="MobiDB-lite"/>
    </source>
</evidence>
<keyword evidence="3" id="KW-1185">Reference proteome</keyword>
<proteinExistence type="predicted"/>
<organism evidence="2 3">
    <name type="scientific">Solanum commersonii</name>
    <name type="common">Commerson's wild potato</name>
    <name type="synonym">Commerson's nightshade</name>
    <dbReference type="NCBI Taxonomy" id="4109"/>
    <lineage>
        <taxon>Eukaryota</taxon>
        <taxon>Viridiplantae</taxon>
        <taxon>Streptophyta</taxon>
        <taxon>Embryophyta</taxon>
        <taxon>Tracheophyta</taxon>
        <taxon>Spermatophyta</taxon>
        <taxon>Magnoliopsida</taxon>
        <taxon>eudicotyledons</taxon>
        <taxon>Gunneridae</taxon>
        <taxon>Pentapetalae</taxon>
        <taxon>asterids</taxon>
        <taxon>lamiids</taxon>
        <taxon>Solanales</taxon>
        <taxon>Solanaceae</taxon>
        <taxon>Solanoideae</taxon>
        <taxon>Solaneae</taxon>
        <taxon>Solanum</taxon>
    </lineage>
</organism>
<dbReference type="Proteomes" id="UP000824120">
    <property type="component" value="Chromosome 1"/>
</dbReference>
<evidence type="ECO:0000313" key="3">
    <source>
        <dbReference type="Proteomes" id="UP000824120"/>
    </source>
</evidence>
<comment type="caution">
    <text evidence="2">The sequence shown here is derived from an EMBL/GenBank/DDBJ whole genome shotgun (WGS) entry which is preliminary data.</text>
</comment>
<dbReference type="EMBL" id="JACXVP010000001">
    <property type="protein sequence ID" value="KAG5631138.1"/>
    <property type="molecule type" value="Genomic_DNA"/>
</dbReference>
<sequence>CPQMLTLSQYLMKSLKFQVQKGTKSLKRTKKLKPEHRQAHLAIRRRDALRLLLHIIPPNGLEREDSKGKNETTMKQKKGESPSHLAISINLVERSAALISKGYIY</sequence>
<feature type="compositionally biased region" description="Basic and acidic residues" evidence="1">
    <location>
        <begin position="61"/>
        <end position="81"/>
    </location>
</feature>
<reference evidence="2 3" key="1">
    <citation type="submission" date="2020-09" db="EMBL/GenBank/DDBJ databases">
        <title>De no assembly of potato wild relative species, Solanum commersonii.</title>
        <authorList>
            <person name="Cho K."/>
        </authorList>
    </citation>
    <scope>NUCLEOTIDE SEQUENCE [LARGE SCALE GENOMIC DNA]</scope>
    <source>
        <strain evidence="2">LZ3.2</strain>
        <tissue evidence="2">Leaf</tissue>
    </source>
</reference>
<protein>
    <submittedName>
        <fullName evidence="2">Uncharacterized protein</fullName>
    </submittedName>
</protein>
<evidence type="ECO:0000313" key="2">
    <source>
        <dbReference type="EMBL" id="KAG5631138.1"/>
    </source>
</evidence>
<gene>
    <name evidence="2" type="ORF">H5410_002855</name>
</gene>
<feature type="region of interest" description="Disordered" evidence="1">
    <location>
        <begin position="60"/>
        <end position="81"/>
    </location>
</feature>
<accession>A0A9J6B3H9</accession>